<dbReference type="PANTHER" id="PTHR25462">
    <property type="entry name" value="BONUS, ISOFORM C-RELATED"/>
    <property type="match status" value="1"/>
</dbReference>
<dbReference type="PANTHER" id="PTHR25462:SF296">
    <property type="entry name" value="MEIOTIC P26, ISOFORM F"/>
    <property type="match status" value="1"/>
</dbReference>
<keyword evidence="1" id="KW-0479">Metal-binding</keyword>
<feature type="domain" description="B box-type" evidence="3">
    <location>
        <begin position="95"/>
        <end position="136"/>
    </location>
</feature>
<gene>
    <name evidence="4" type="ORF">DPMN_165818</name>
</gene>
<organism evidence="4 5">
    <name type="scientific">Dreissena polymorpha</name>
    <name type="common">Zebra mussel</name>
    <name type="synonym">Mytilus polymorpha</name>
    <dbReference type="NCBI Taxonomy" id="45954"/>
    <lineage>
        <taxon>Eukaryota</taxon>
        <taxon>Metazoa</taxon>
        <taxon>Spiralia</taxon>
        <taxon>Lophotrochozoa</taxon>
        <taxon>Mollusca</taxon>
        <taxon>Bivalvia</taxon>
        <taxon>Autobranchia</taxon>
        <taxon>Heteroconchia</taxon>
        <taxon>Euheterodonta</taxon>
        <taxon>Imparidentia</taxon>
        <taxon>Neoheterodontei</taxon>
        <taxon>Myida</taxon>
        <taxon>Dreissenoidea</taxon>
        <taxon>Dreissenidae</taxon>
        <taxon>Dreissena</taxon>
    </lineage>
</organism>
<accession>A0A9D4F0E3</accession>
<dbReference type="Proteomes" id="UP000828390">
    <property type="component" value="Unassembled WGS sequence"/>
</dbReference>
<evidence type="ECO:0000313" key="4">
    <source>
        <dbReference type="EMBL" id="KAH3787691.1"/>
    </source>
</evidence>
<evidence type="ECO:0000259" key="3">
    <source>
        <dbReference type="PROSITE" id="PS50119"/>
    </source>
</evidence>
<keyword evidence="1" id="KW-0862">Zinc</keyword>
<feature type="region of interest" description="Disordered" evidence="2">
    <location>
        <begin position="386"/>
        <end position="405"/>
    </location>
</feature>
<name>A0A9D4F0E3_DREPO</name>
<sequence>MDLQSIFKEQSSSGPIIVKKDSTTDENYRVELFCEPCNYVDNTNKKECNGFCVECTEYLCSDCIQDHKKNKITRQHVVLQKDDLPVDISPFLQLKEMSQCISHRGRKVEFECADHNKLLCSLCLSKDHRDCKIINDLTANEHSIKLDIGSVLDTVETYLQNTKAIVYQKELHLKDLENQGQEIYLVCDDYVQSVKGQIDRINSEVKSKAATVMFSEKISIEHTITEYSQFKSEIERLNELLNILQHGDNVEKAAVVKYLATQIEHLNTCIFKVQKSQLSPRNNSSETALACLQSLCKIASYSSDDMLLFNSSNTQPNQACMFSTNDTTEEKACTSVTPNQPARLHMTSGTTVKTEGPLITTSSESINTSTVKTRCELNLSVTSTQSFLPPSTESASTTSQVTSRASGTTLGASITNAISGSLTTLTISDASSRVTSVPVPSLVHSNVSVRTLNEKYSPSIVACANLQGSRIAILDNINNKVKLLSDENDIRFYVDFKLSSRPSDMCAFVAENQQSFLYVCFPQLKQIQKIAVMAKRQNSVVGIIETKFHPISITNIGAHVILLSKSCIDGLQLTTFAFEQLHVDSGNIKCISEDGLAKLATRIRSLNNTSVLFIRCSIVTCVQVGIRAGGSDLYVVGELWRTVAPDDVLNIADIAIHKNDIYVCGFDSKNLKLLKSGGLWKSALIVKCEYKPQSLLFDGRRSRIIVGTYNDNNLHVYRTS</sequence>
<keyword evidence="1" id="KW-0863">Zinc-finger</keyword>
<evidence type="ECO:0000256" key="1">
    <source>
        <dbReference type="PROSITE-ProRule" id="PRU00024"/>
    </source>
</evidence>
<evidence type="ECO:0000256" key="2">
    <source>
        <dbReference type="SAM" id="MobiDB-lite"/>
    </source>
</evidence>
<dbReference type="SUPFAM" id="SSF57845">
    <property type="entry name" value="B-box zinc-binding domain"/>
    <property type="match status" value="1"/>
</dbReference>
<feature type="domain" description="B box-type" evidence="3">
    <location>
        <begin position="29"/>
        <end position="81"/>
    </location>
</feature>
<dbReference type="AlphaFoldDB" id="A0A9D4F0E3"/>
<protein>
    <recommendedName>
        <fullName evidence="3">B box-type domain-containing protein</fullName>
    </recommendedName>
</protein>
<keyword evidence="5" id="KW-1185">Reference proteome</keyword>
<dbReference type="PROSITE" id="PS50119">
    <property type="entry name" value="ZF_BBOX"/>
    <property type="match status" value="2"/>
</dbReference>
<reference evidence="4" key="1">
    <citation type="journal article" date="2019" name="bioRxiv">
        <title>The Genome of the Zebra Mussel, Dreissena polymorpha: A Resource for Invasive Species Research.</title>
        <authorList>
            <person name="McCartney M.A."/>
            <person name="Auch B."/>
            <person name="Kono T."/>
            <person name="Mallez S."/>
            <person name="Zhang Y."/>
            <person name="Obille A."/>
            <person name="Becker A."/>
            <person name="Abrahante J.E."/>
            <person name="Garbe J."/>
            <person name="Badalamenti J.P."/>
            <person name="Herman A."/>
            <person name="Mangelson H."/>
            <person name="Liachko I."/>
            <person name="Sullivan S."/>
            <person name="Sone E.D."/>
            <person name="Koren S."/>
            <person name="Silverstein K.A.T."/>
            <person name="Beckman K.B."/>
            <person name="Gohl D.M."/>
        </authorList>
    </citation>
    <scope>NUCLEOTIDE SEQUENCE</scope>
    <source>
        <strain evidence="4">Duluth1</strain>
        <tissue evidence="4">Whole animal</tissue>
    </source>
</reference>
<dbReference type="CDD" id="cd19756">
    <property type="entry name" value="Bbox2"/>
    <property type="match status" value="1"/>
</dbReference>
<dbReference type="EMBL" id="JAIWYP010000008">
    <property type="protein sequence ID" value="KAH3787691.1"/>
    <property type="molecule type" value="Genomic_DNA"/>
</dbReference>
<dbReference type="GO" id="GO:0008270">
    <property type="term" value="F:zinc ion binding"/>
    <property type="evidence" value="ECO:0007669"/>
    <property type="project" value="UniProtKB-KW"/>
</dbReference>
<reference evidence="4" key="2">
    <citation type="submission" date="2020-11" db="EMBL/GenBank/DDBJ databases">
        <authorList>
            <person name="McCartney M.A."/>
            <person name="Auch B."/>
            <person name="Kono T."/>
            <person name="Mallez S."/>
            <person name="Becker A."/>
            <person name="Gohl D.M."/>
            <person name="Silverstein K.A.T."/>
            <person name="Koren S."/>
            <person name="Bechman K.B."/>
            <person name="Herman A."/>
            <person name="Abrahante J.E."/>
            <person name="Garbe J."/>
        </authorList>
    </citation>
    <scope>NUCLEOTIDE SEQUENCE</scope>
    <source>
        <strain evidence="4">Duluth1</strain>
        <tissue evidence="4">Whole animal</tissue>
    </source>
</reference>
<comment type="caution">
    <text evidence="4">The sequence shown here is derived from an EMBL/GenBank/DDBJ whole genome shotgun (WGS) entry which is preliminary data.</text>
</comment>
<dbReference type="Gene3D" id="3.30.160.60">
    <property type="entry name" value="Classic Zinc Finger"/>
    <property type="match status" value="1"/>
</dbReference>
<dbReference type="InterPro" id="IPR000315">
    <property type="entry name" value="Znf_B-box"/>
</dbReference>
<proteinExistence type="predicted"/>
<evidence type="ECO:0000313" key="5">
    <source>
        <dbReference type="Proteomes" id="UP000828390"/>
    </source>
</evidence>
<dbReference type="InterPro" id="IPR047153">
    <property type="entry name" value="TRIM45/56/19-like"/>
</dbReference>